<proteinExistence type="predicted"/>
<evidence type="ECO:0000313" key="2">
    <source>
        <dbReference type="EMBL" id="MFC5148929.1"/>
    </source>
</evidence>
<dbReference type="RefSeq" id="WP_382049090.1">
    <property type="nucleotide sequence ID" value="NZ_JBHSKJ010000022.1"/>
</dbReference>
<comment type="caution">
    <text evidence="2">The sequence shown here is derived from an EMBL/GenBank/DDBJ whole genome shotgun (WGS) entry which is preliminary data.</text>
</comment>
<feature type="region of interest" description="Disordered" evidence="1">
    <location>
        <begin position="1"/>
        <end position="20"/>
    </location>
</feature>
<gene>
    <name evidence="2" type="ORF">ACFPP6_30120</name>
</gene>
<name>A0ABW0A8C1_9ACTN</name>
<evidence type="ECO:0000256" key="1">
    <source>
        <dbReference type="SAM" id="MobiDB-lite"/>
    </source>
</evidence>
<accession>A0ABW0A8C1</accession>
<sequence>MTAITPSTWGRDPMPFLPPTQTKYDCPADGLDPFDVTEPRTQYVLDARGLGRAWVAPSDPEARFYGLDEKDFDAKIQPGYKYVRVLEKLAVVSGGQLLREWPQTARTTHEETAYAGMLGFDIYFQTKRALNRYERDWHTAARSQGGLNRAKYLTGDGLTLSRPDYASALALALTLPPDIDTALFIGRVLTHYSYH</sequence>
<dbReference type="EMBL" id="JBHSKJ010000022">
    <property type="protein sequence ID" value="MFC5148929.1"/>
    <property type="molecule type" value="Genomic_DNA"/>
</dbReference>
<keyword evidence="3" id="KW-1185">Reference proteome</keyword>
<dbReference type="Proteomes" id="UP001596222">
    <property type="component" value="Unassembled WGS sequence"/>
</dbReference>
<organism evidence="2 3">
    <name type="scientific">Streptomyces aureoversilis</name>
    <dbReference type="NCBI Taxonomy" id="67277"/>
    <lineage>
        <taxon>Bacteria</taxon>
        <taxon>Bacillati</taxon>
        <taxon>Actinomycetota</taxon>
        <taxon>Actinomycetes</taxon>
        <taxon>Kitasatosporales</taxon>
        <taxon>Streptomycetaceae</taxon>
        <taxon>Streptomyces</taxon>
    </lineage>
</organism>
<reference evidence="3" key="1">
    <citation type="journal article" date="2019" name="Int. J. Syst. Evol. Microbiol.">
        <title>The Global Catalogue of Microorganisms (GCM) 10K type strain sequencing project: providing services to taxonomists for standard genome sequencing and annotation.</title>
        <authorList>
            <consortium name="The Broad Institute Genomics Platform"/>
            <consortium name="The Broad Institute Genome Sequencing Center for Infectious Disease"/>
            <person name="Wu L."/>
            <person name="Ma J."/>
        </authorList>
    </citation>
    <scope>NUCLEOTIDE SEQUENCE [LARGE SCALE GENOMIC DNA]</scope>
    <source>
        <strain evidence="3">CGMCC 4.1641</strain>
    </source>
</reference>
<evidence type="ECO:0000313" key="3">
    <source>
        <dbReference type="Proteomes" id="UP001596222"/>
    </source>
</evidence>
<protein>
    <submittedName>
        <fullName evidence="2">Uncharacterized protein</fullName>
    </submittedName>
</protein>